<dbReference type="RefSeq" id="WP_147097182.1">
    <property type="nucleotide sequence ID" value="NZ_JBHUFH010000001.1"/>
</dbReference>
<comment type="caution">
    <text evidence="2">The sequence shown here is derived from an EMBL/GenBank/DDBJ whole genome shotgun (WGS) entry which is preliminary data.</text>
</comment>
<reference evidence="2 3" key="1">
    <citation type="submission" date="2019-08" db="EMBL/GenBank/DDBJ databases">
        <authorList>
            <person name="Ye J."/>
        </authorList>
    </citation>
    <scope>NUCLEOTIDE SEQUENCE [LARGE SCALE GENOMIC DNA]</scope>
    <source>
        <strain evidence="2 3">TK008</strain>
    </source>
</reference>
<keyword evidence="1" id="KW-0812">Transmembrane</keyword>
<organism evidence="2 3">
    <name type="scientific">Paracoccus aurantiacus</name>
    <dbReference type="NCBI Taxonomy" id="2599412"/>
    <lineage>
        <taxon>Bacteria</taxon>
        <taxon>Pseudomonadati</taxon>
        <taxon>Pseudomonadota</taxon>
        <taxon>Alphaproteobacteria</taxon>
        <taxon>Rhodobacterales</taxon>
        <taxon>Paracoccaceae</taxon>
        <taxon>Paracoccus</taxon>
    </lineage>
</organism>
<keyword evidence="3" id="KW-1185">Reference proteome</keyword>
<dbReference type="EMBL" id="VOPL01000002">
    <property type="protein sequence ID" value="TXB69892.1"/>
    <property type="molecule type" value="Genomic_DNA"/>
</dbReference>
<keyword evidence="1" id="KW-0472">Membrane</keyword>
<evidence type="ECO:0000256" key="1">
    <source>
        <dbReference type="SAM" id="Phobius"/>
    </source>
</evidence>
<dbReference type="GO" id="GO:0016740">
    <property type="term" value="F:transferase activity"/>
    <property type="evidence" value="ECO:0007669"/>
    <property type="project" value="UniProtKB-KW"/>
</dbReference>
<keyword evidence="1" id="KW-1133">Transmembrane helix</keyword>
<dbReference type="AlphaFoldDB" id="A0A5C6S820"/>
<dbReference type="Proteomes" id="UP000321562">
    <property type="component" value="Unassembled WGS sequence"/>
</dbReference>
<evidence type="ECO:0000313" key="3">
    <source>
        <dbReference type="Proteomes" id="UP000321562"/>
    </source>
</evidence>
<proteinExistence type="predicted"/>
<protein>
    <submittedName>
        <fullName evidence="2">Aspartate carbamoyltransferase catalytic subunit</fullName>
    </submittedName>
</protein>
<dbReference type="OrthoDB" id="199424at2"/>
<sequence>MSEQRPSVYTENGSTDYPGWQGILEPGEQILWQGQPDRRFRFAPGDLAKSAPGLFMTCFSLFWMWNAAQGSLVFSLFGLFFLFAGLREMARPVLLPAYIRSRSWYTLTDRRAIVATDMPIRGRRLLSYPIDAGTPMEYVAGDPPSILFGPETRNPRNRAGFHFIPEADRVMALMRRMQRGDTAPSPSDDARGPAT</sequence>
<gene>
    <name evidence="2" type="ORF">FQV27_07220</name>
</gene>
<evidence type="ECO:0000313" key="2">
    <source>
        <dbReference type="EMBL" id="TXB69892.1"/>
    </source>
</evidence>
<feature type="transmembrane region" description="Helical" evidence="1">
    <location>
        <begin position="71"/>
        <end position="90"/>
    </location>
</feature>
<accession>A0A5C6S820</accession>
<keyword evidence="2" id="KW-0808">Transferase</keyword>
<name>A0A5C6S820_9RHOB</name>